<dbReference type="AlphaFoldDB" id="A0A1Q9F731"/>
<dbReference type="OMA" id="GCGNPAP"/>
<sequence>MEENWGCYEHAAHQCDCFVSEAGCTAKGAGHTWTSGCNSCASQGSCYDMTSHAISCDVPEMSCSSPNMWYTPGYVSPRSGCCHCRASCKDPADNCTYSDAEAETQGNWGCYDSSTNACECDTTEAECSGSWTQSCRSCNGEMSTSSAGRPTGTRGFVIALLVLLYSFVAAEANTGTGTGCYNVETHQCDCTVSESTCHARGGTWTDTCRSCDSTTNEQHPDCQRQYSWGCFDEASHACECTVSEKTCEAAAGKTWTHENSRENDQMKPPLYSLWRPSKHGTCLDCIELFRSDATWSHQCFDCDVDAGTSAAGRPTGFVVALLVLLSGFFLADANTGTGTGCYDVETHRCDCTVTETQCLARQGHWTDTCRSCDATTNEQHPDCKRYNSPQFNQSDVVVGLAVPGSAPSPAATPKEVA</sequence>
<dbReference type="Proteomes" id="UP000186817">
    <property type="component" value="Unassembled WGS sequence"/>
</dbReference>
<evidence type="ECO:0000313" key="2">
    <source>
        <dbReference type="Proteomes" id="UP000186817"/>
    </source>
</evidence>
<gene>
    <name evidence="1" type="ORF">AK812_SmicGene313</name>
</gene>
<reference evidence="1 2" key="1">
    <citation type="submission" date="2016-02" db="EMBL/GenBank/DDBJ databases">
        <title>Genome analysis of coral dinoflagellate symbionts highlights evolutionary adaptations to a symbiotic lifestyle.</title>
        <authorList>
            <person name="Aranda M."/>
            <person name="Li Y."/>
            <person name="Liew Y.J."/>
            <person name="Baumgarten S."/>
            <person name="Simakov O."/>
            <person name="Wilson M."/>
            <person name="Piel J."/>
            <person name="Ashoor H."/>
            <person name="Bougouffa S."/>
            <person name="Bajic V.B."/>
            <person name="Ryu T."/>
            <person name="Ravasi T."/>
            <person name="Bayer T."/>
            <person name="Micklem G."/>
            <person name="Kim H."/>
            <person name="Bhak J."/>
            <person name="Lajeunesse T.C."/>
            <person name="Voolstra C.R."/>
        </authorList>
    </citation>
    <scope>NUCLEOTIDE SEQUENCE [LARGE SCALE GENOMIC DNA]</scope>
    <source>
        <strain evidence="1 2">CCMP2467</strain>
    </source>
</reference>
<accession>A0A1Q9F731</accession>
<name>A0A1Q9F731_SYMMI</name>
<comment type="caution">
    <text evidence="1">The sequence shown here is derived from an EMBL/GenBank/DDBJ whole genome shotgun (WGS) entry which is preliminary data.</text>
</comment>
<dbReference type="EMBL" id="LSRX01000003">
    <property type="protein sequence ID" value="OLQ15467.1"/>
    <property type="molecule type" value="Genomic_DNA"/>
</dbReference>
<keyword evidence="2" id="KW-1185">Reference proteome</keyword>
<evidence type="ECO:0000313" key="1">
    <source>
        <dbReference type="EMBL" id="OLQ15467.1"/>
    </source>
</evidence>
<protein>
    <submittedName>
        <fullName evidence="1">Uncharacterized protein</fullName>
    </submittedName>
</protein>
<organism evidence="1 2">
    <name type="scientific">Symbiodinium microadriaticum</name>
    <name type="common">Dinoflagellate</name>
    <name type="synonym">Zooxanthella microadriatica</name>
    <dbReference type="NCBI Taxonomy" id="2951"/>
    <lineage>
        <taxon>Eukaryota</taxon>
        <taxon>Sar</taxon>
        <taxon>Alveolata</taxon>
        <taxon>Dinophyceae</taxon>
        <taxon>Suessiales</taxon>
        <taxon>Symbiodiniaceae</taxon>
        <taxon>Symbiodinium</taxon>
    </lineage>
</organism>
<proteinExistence type="predicted"/>